<dbReference type="PANTHER" id="PTHR30535:SF34">
    <property type="entry name" value="MOLYBDATE-BINDING PROTEIN MOLA"/>
    <property type="match status" value="1"/>
</dbReference>
<dbReference type="PANTHER" id="PTHR30535">
    <property type="entry name" value="VITAMIN B12-BINDING PROTEIN"/>
    <property type="match status" value="1"/>
</dbReference>
<proteinExistence type="inferred from homology"/>
<keyword evidence="2" id="KW-0175">Coiled coil</keyword>
<comment type="similarity">
    <text evidence="1">Belongs to the bacterial solute-binding protein 8 family.</text>
</comment>
<evidence type="ECO:0000256" key="1">
    <source>
        <dbReference type="ARBA" id="ARBA00008814"/>
    </source>
</evidence>
<evidence type="ECO:0000259" key="4">
    <source>
        <dbReference type="PROSITE" id="PS50983"/>
    </source>
</evidence>
<sequence length="554" mass="61746">MLLTIATLTLAACGNSATEKATTQSSTETSQKASTETSYPVTIKTYDAKGNEVEQVFEKAPEKVITNNLSTTEILLELGLKDKIAGMLNPDNAVTGKYKDAIEAIPHIGDKKSVSQETVLSYEPDALMGRNMMFSEKSMGTISAWNENKIPVYTQKASLSNIQQDLGNIVEDVKNLGTIFNVQDKANQYAEQLQAKIDAVKKANPETQGEKKKALIMVAYNDETFGAYKSALQESLLNQLGYTNVATGTSGLTLENLVSMDPELIIYVTSDRNQKLDEKAVDLMKANAVLENVPAIKNQKIMTISYDELMDYGPAVIDSLEKSMTLSRNKEFNWEGIQVRVCLPSTYDSKQAYPVVLLNDGELDYLSDLSQSVILVGLIPENRLDDFTPWQSKALKEGAPDFGGKVDAYHQKLFQGILTTLQKDYLIDESRIAYGGYSLGGLAAVYSLYSSYLPLTCIFSICGSFWYPDFTDFCREHDLMQSQSLIYLQNGQTEGANHSNRLSKAPVYAEKIHKLISEKVPSTYSTFDAYGHHEALDQRYHHFCDWLREEWNLT</sequence>
<dbReference type="SUPFAM" id="SSF53474">
    <property type="entry name" value="alpha/beta-Hydrolases"/>
    <property type="match status" value="1"/>
</dbReference>
<dbReference type="InterPro" id="IPR029058">
    <property type="entry name" value="AB_hydrolase_fold"/>
</dbReference>
<dbReference type="InterPro" id="IPR002491">
    <property type="entry name" value="ABC_transptr_periplasmic_BD"/>
</dbReference>
<dbReference type="PROSITE" id="PS50983">
    <property type="entry name" value="FE_B12_PBP"/>
    <property type="match status" value="1"/>
</dbReference>
<dbReference type="InterPro" id="IPR000801">
    <property type="entry name" value="Esterase-like"/>
</dbReference>
<accession>A0ABN0B7A5</accession>
<protein>
    <submittedName>
        <fullName evidence="5">Iron, putative</fullName>
    </submittedName>
</protein>
<dbReference type="Gene3D" id="3.40.50.1980">
    <property type="entry name" value="Nitrogenase molybdenum iron protein domain"/>
    <property type="match status" value="2"/>
</dbReference>
<gene>
    <name evidence="5" type="ORF">SIN_0143</name>
</gene>
<dbReference type="EMBL" id="AEDY01000013">
    <property type="protein sequence ID" value="EFO55148.1"/>
    <property type="molecule type" value="Genomic_DNA"/>
</dbReference>
<evidence type="ECO:0000256" key="3">
    <source>
        <dbReference type="SAM" id="MobiDB-lite"/>
    </source>
</evidence>
<evidence type="ECO:0000313" key="5">
    <source>
        <dbReference type="EMBL" id="EFO55148.1"/>
    </source>
</evidence>
<evidence type="ECO:0000256" key="2">
    <source>
        <dbReference type="SAM" id="Coils"/>
    </source>
</evidence>
<dbReference type="Pfam" id="PF00756">
    <property type="entry name" value="Esterase"/>
    <property type="match status" value="1"/>
</dbReference>
<feature type="coiled-coil region" evidence="2">
    <location>
        <begin position="183"/>
        <end position="210"/>
    </location>
</feature>
<organism evidence="5">
    <name type="scientific">Streptococcus infantis SK1302</name>
    <dbReference type="NCBI Taxonomy" id="871237"/>
    <lineage>
        <taxon>Bacteria</taxon>
        <taxon>Bacillati</taxon>
        <taxon>Bacillota</taxon>
        <taxon>Bacilli</taxon>
        <taxon>Lactobacillales</taxon>
        <taxon>Streptococcaceae</taxon>
        <taxon>Streptococcus</taxon>
    </lineage>
</organism>
<name>A0ABN0B7A5_9STRE</name>
<feature type="domain" description="Fe/B12 periplasmic-binding" evidence="4">
    <location>
        <begin position="63"/>
        <end position="332"/>
    </location>
</feature>
<comment type="caution">
    <text evidence="5">The sequence shown here is derived from an EMBL/GenBank/DDBJ whole genome shotgun (WGS) entry which is preliminary data.</text>
</comment>
<dbReference type="SUPFAM" id="SSF53807">
    <property type="entry name" value="Helical backbone' metal receptor"/>
    <property type="match status" value="1"/>
</dbReference>
<dbReference type="Gene3D" id="3.40.50.1820">
    <property type="entry name" value="alpha/beta hydrolase"/>
    <property type="match status" value="1"/>
</dbReference>
<feature type="region of interest" description="Disordered" evidence="3">
    <location>
        <begin position="17"/>
        <end position="37"/>
    </location>
</feature>
<dbReference type="Pfam" id="PF01497">
    <property type="entry name" value="Peripla_BP_2"/>
    <property type="match status" value="1"/>
</dbReference>
<dbReference type="InterPro" id="IPR050902">
    <property type="entry name" value="ABC_Transporter_SBP"/>
</dbReference>
<reference evidence="5" key="1">
    <citation type="submission" date="2010-09" db="EMBL/GenBank/DDBJ databases">
        <authorList>
            <person name="Daugherty S.C."/>
            <person name="Kilian M."/>
            <person name="Tettelin H."/>
        </authorList>
    </citation>
    <scope>NUCLEOTIDE SEQUENCE [LARGE SCALE GENOMIC DNA]</scope>
    <source>
        <strain evidence="5">SK1302</strain>
    </source>
</reference>